<dbReference type="Gene3D" id="3.30.9.80">
    <property type="match status" value="1"/>
</dbReference>
<dbReference type="GO" id="GO:0071949">
    <property type="term" value="F:FAD binding"/>
    <property type="evidence" value="ECO:0007669"/>
    <property type="project" value="InterPro"/>
</dbReference>
<organism evidence="2">
    <name type="scientific">Penicillium chrysogenum</name>
    <name type="common">Penicillium notatum</name>
    <dbReference type="NCBI Taxonomy" id="5076"/>
    <lineage>
        <taxon>Eukaryota</taxon>
        <taxon>Fungi</taxon>
        <taxon>Dikarya</taxon>
        <taxon>Ascomycota</taxon>
        <taxon>Pezizomycotina</taxon>
        <taxon>Eurotiomycetes</taxon>
        <taxon>Eurotiomycetidae</taxon>
        <taxon>Eurotiales</taxon>
        <taxon>Aspergillaceae</taxon>
        <taxon>Penicillium</taxon>
        <taxon>Penicillium chrysogenum species complex</taxon>
    </lineage>
</organism>
<dbReference type="GO" id="GO:0006631">
    <property type="term" value="P:fatty acid metabolic process"/>
    <property type="evidence" value="ECO:0007669"/>
    <property type="project" value="InterPro"/>
</dbReference>
<dbReference type="PANTHER" id="PTHR37417:SF2">
    <property type="entry name" value="67 KDA MYOSIN-CROSS-REACTIVE ANTIGEN FAMILY PROTEIN (AFU_ORTHOLOGUE AFUA_5G09970)"/>
    <property type="match status" value="1"/>
</dbReference>
<dbReference type="InterPro" id="IPR010354">
    <property type="entry name" value="Oleate_hydratase"/>
</dbReference>
<dbReference type="Gene3D" id="3.50.50.60">
    <property type="entry name" value="FAD/NAD(P)-binding domain"/>
    <property type="match status" value="2"/>
</dbReference>
<dbReference type="GO" id="GO:0050151">
    <property type="term" value="F:oleate hydratase activity"/>
    <property type="evidence" value="ECO:0007669"/>
    <property type="project" value="InterPro"/>
</dbReference>
<dbReference type="Proteomes" id="UP000076449">
    <property type="component" value="Chromosome IV"/>
</dbReference>
<dbReference type="InterPro" id="IPR036188">
    <property type="entry name" value="FAD/NAD-bd_sf"/>
</dbReference>
<dbReference type="AlphaFoldDB" id="A0A162BDX1"/>
<accession>A0A162BDX1</accession>
<reference evidence="2" key="1">
    <citation type="journal article" date="2014" name="Genome Announc.">
        <title>Complete sequencing and chromosome-scale genome assembly of the industrial progenitor strain P2niaD18 from the penicillin producer Penicillium chrysogenum.</title>
        <authorList>
            <person name="Specht T."/>
            <person name="Dahlmann T.A."/>
            <person name="Zadra I."/>
            <person name="Kurnsteiner H."/>
            <person name="Kuck U."/>
        </authorList>
    </citation>
    <scope>NUCLEOTIDE SEQUENCE [LARGE SCALE GENOMIC DNA]</scope>
    <source>
        <strain evidence="2">P2niaD18</strain>
    </source>
</reference>
<protein>
    <submittedName>
        <fullName evidence="2">Oleate hydratase</fullName>
    </submittedName>
</protein>
<keyword evidence="1" id="KW-0472">Membrane</keyword>
<dbReference type="PANTHER" id="PTHR37417">
    <property type="entry name" value="67 KDA MYOSIN-CROSS-REACTIVE ANTIGEN FAMILY PROTEIN (AFU_ORTHOLOGUE AFUA_5G09970)"/>
    <property type="match status" value="1"/>
</dbReference>
<sequence length="545" mass="61632">MEKTKKARIRGKRDPKQTEAWILGTGTASLASAFYLIKHAKAPPRKVHILESCDSLQEIWHHKGDPTSGYDQFAGCLPVPIGEPLKELLSCIPSAFPTTSRRASFLHAIQSAEVNRTFATQVNNTCIVVQKDGKLQNIVTSSLDLNFKQRLNLVRFMLKGEGRLGRNHISDFFPQNFFETSFWAIWSAQFGLQPWHSATEFRRALRHYLGDFHNLSILNCLDITGYYQFESIFLPICLFLESLDVDFQFDTKVRAIVTTSNNDTRTISRLELSQNGFLTHKDLGPHDIVIATLGSTESGAAVGSNDHQPVMLSFDACDQFDENWSLWLTLAPIGRDFGNPYAFCTRRPQSMVESFTITTKEVNFFNYLTSLSQSTLATGALIVLRESRWKLNLCIPAQPVFQYQPEDVRVLWGFAIFPEGIGDYVKKPMLQCSGAEIMTELLKHLNYPSELVFRHTVNIPRVMPRMSAIILAHSRDERPEVVPRNTSNIGLVGQFVEIPQYSCIDMSYAARSAQMVVSRLMGIDIPSAEVKRSLTALLIRILLWK</sequence>
<dbReference type="EMBL" id="CM002801">
    <property type="protein sequence ID" value="KZN83889.1"/>
    <property type="molecule type" value="Genomic_DNA"/>
</dbReference>
<keyword evidence="1" id="KW-1133">Transmembrane helix</keyword>
<keyword evidence="1" id="KW-0812">Transmembrane</keyword>
<dbReference type="Pfam" id="PF06100">
    <property type="entry name" value="MCRA"/>
    <property type="match status" value="1"/>
</dbReference>
<name>A0A162BDX1_PENCH</name>
<evidence type="ECO:0000256" key="1">
    <source>
        <dbReference type="SAM" id="Phobius"/>
    </source>
</evidence>
<gene>
    <name evidence="2" type="ORF">EN45_110000</name>
</gene>
<evidence type="ECO:0000313" key="2">
    <source>
        <dbReference type="EMBL" id="KZN83889.1"/>
    </source>
</evidence>
<dbReference type="PhylomeDB" id="A0A162BDX1"/>
<feature type="transmembrane region" description="Helical" evidence="1">
    <location>
        <begin position="20"/>
        <end position="37"/>
    </location>
</feature>
<dbReference type="SMR" id="A0A162BDX1"/>
<proteinExistence type="predicted"/>